<protein>
    <submittedName>
        <fullName evidence="3">Uncharacterized protein</fullName>
    </submittedName>
</protein>
<accession>A0A0E0DIT0</accession>
<name>A0A0E0DIT0_9ORYZ</name>
<proteinExistence type="predicted"/>
<reference evidence="3" key="1">
    <citation type="submission" date="2015-04" db="UniProtKB">
        <authorList>
            <consortium name="EnsemblPlants"/>
        </authorList>
    </citation>
    <scope>IDENTIFICATION</scope>
</reference>
<evidence type="ECO:0000313" key="4">
    <source>
        <dbReference type="Proteomes" id="UP000008021"/>
    </source>
</evidence>
<dbReference type="Proteomes" id="UP000008021">
    <property type="component" value="Chromosome 4"/>
</dbReference>
<evidence type="ECO:0000256" key="1">
    <source>
        <dbReference type="SAM" id="MobiDB-lite"/>
    </source>
</evidence>
<reference evidence="3" key="2">
    <citation type="submission" date="2018-05" db="EMBL/GenBank/DDBJ databases">
        <title>OmerRS3 (Oryza meridionalis Reference Sequence Version 3).</title>
        <authorList>
            <person name="Zhang J."/>
            <person name="Kudrna D."/>
            <person name="Lee S."/>
            <person name="Talag J."/>
            <person name="Welchert J."/>
            <person name="Wing R.A."/>
        </authorList>
    </citation>
    <scope>NUCLEOTIDE SEQUENCE [LARGE SCALE GENOMIC DNA]</scope>
    <source>
        <strain evidence="3">cv. OR44</strain>
    </source>
</reference>
<organism evidence="3">
    <name type="scientific">Oryza meridionalis</name>
    <dbReference type="NCBI Taxonomy" id="40149"/>
    <lineage>
        <taxon>Eukaryota</taxon>
        <taxon>Viridiplantae</taxon>
        <taxon>Streptophyta</taxon>
        <taxon>Embryophyta</taxon>
        <taxon>Tracheophyta</taxon>
        <taxon>Spermatophyta</taxon>
        <taxon>Magnoliopsida</taxon>
        <taxon>Liliopsida</taxon>
        <taxon>Poales</taxon>
        <taxon>Poaceae</taxon>
        <taxon>BOP clade</taxon>
        <taxon>Oryzoideae</taxon>
        <taxon>Oryzeae</taxon>
        <taxon>Oryzinae</taxon>
        <taxon>Oryza</taxon>
    </lineage>
</organism>
<feature type="compositionally biased region" description="Basic and acidic residues" evidence="1">
    <location>
        <begin position="80"/>
        <end position="91"/>
    </location>
</feature>
<dbReference type="AlphaFoldDB" id="A0A0E0DIT0"/>
<keyword evidence="4" id="KW-1185">Reference proteome</keyword>
<feature type="region of interest" description="Disordered" evidence="1">
    <location>
        <begin position="80"/>
        <end position="111"/>
    </location>
</feature>
<keyword evidence="2" id="KW-0732">Signal</keyword>
<evidence type="ECO:0000313" key="3">
    <source>
        <dbReference type="EnsemblPlants" id="OMERI04G21950.2"/>
    </source>
</evidence>
<dbReference type="Gramene" id="OMERI04G21950.2">
    <property type="protein sequence ID" value="OMERI04G21950.2"/>
    <property type="gene ID" value="OMERI04G21950"/>
</dbReference>
<sequence>MQATANNIFHLSLTFFFFFMVLLSLGTSAAGVASDTLSNGRNLTDGNTLVGAARREESERLRPWPWPASPRRVASTRVLPREGADGIDRNGGRHGSRLRGEDGGLHGVTSRGAKLPVAGATVPRRREPLEAKGEKGGQLGIPIESANRRYRFSPMMFLMSLAVSESSPVQSKHLGWLDMMPVAVKLV</sequence>
<feature type="signal peptide" evidence="2">
    <location>
        <begin position="1"/>
        <end position="29"/>
    </location>
</feature>
<dbReference type="EnsemblPlants" id="OMERI04G21950.2">
    <property type="protein sequence ID" value="OMERI04G21950.2"/>
    <property type="gene ID" value="OMERI04G21950"/>
</dbReference>
<feature type="chain" id="PRO_5002357150" evidence="2">
    <location>
        <begin position="30"/>
        <end position="187"/>
    </location>
</feature>
<evidence type="ECO:0000256" key="2">
    <source>
        <dbReference type="SAM" id="SignalP"/>
    </source>
</evidence>